<feature type="binding site" evidence="6">
    <location>
        <begin position="126"/>
        <end position="127"/>
    </location>
    <ligand>
        <name>S-adenosyl-L-methionine</name>
        <dbReference type="ChEBI" id="CHEBI:59789"/>
    </ligand>
</feature>
<feature type="binding site" evidence="6">
    <location>
        <position position="139"/>
    </location>
    <ligand>
        <name>S-adenosyl-L-methionine</name>
        <dbReference type="ChEBI" id="CHEBI:59789"/>
    </ligand>
</feature>
<feature type="binding site" evidence="6">
    <location>
        <position position="75"/>
    </location>
    <ligand>
        <name>S-adenosyl-L-methionine</name>
        <dbReference type="ChEBI" id="CHEBI:59789"/>
    </ligand>
</feature>
<keyword evidence="5 6" id="KW-0949">S-adenosyl-L-methionine</keyword>
<protein>
    <recommendedName>
        <fullName evidence="6">Ribosomal RNA small subunit methyltransferase G</fullName>
        <ecNumber evidence="6">2.1.1.-</ecNumber>
    </recommendedName>
    <alternativeName>
        <fullName evidence="6">16S rRNA 7-methylguanosine methyltransferase</fullName>
        <shortName evidence="6">16S rRNA m7G methyltransferase</shortName>
    </alternativeName>
</protein>
<accession>E0TJP6</accession>
<gene>
    <name evidence="7" type="primary">gidB</name>
    <name evidence="6" type="synonym">rsmG</name>
    <name evidence="7" type="ordered locus">SMCARI_226</name>
</gene>
<keyword evidence="1 6" id="KW-0963">Cytoplasm</keyword>
<dbReference type="PANTHER" id="PTHR31760:SF0">
    <property type="entry name" value="S-ADENOSYL-L-METHIONINE-DEPENDENT METHYLTRANSFERASES SUPERFAMILY PROTEIN"/>
    <property type="match status" value="1"/>
</dbReference>
<dbReference type="AlphaFoldDB" id="E0TJP6"/>
<dbReference type="Pfam" id="PF02527">
    <property type="entry name" value="GidB"/>
    <property type="match status" value="1"/>
</dbReference>
<evidence type="ECO:0000256" key="6">
    <source>
        <dbReference type="HAMAP-Rule" id="MF_00074"/>
    </source>
</evidence>
<proteinExistence type="inferred from homology"/>
<dbReference type="InterPro" id="IPR003682">
    <property type="entry name" value="rRNA_ssu_MeTfrase_G"/>
</dbReference>
<evidence type="ECO:0000256" key="3">
    <source>
        <dbReference type="ARBA" id="ARBA00022603"/>
    </source>
</evidence>
<feature type="binding site" evidence="6">
    <location>
        <position position="80"/>
    </location>
    <ligand>
        <name>S-adenosyl-L-methionine</name>
        <dbReference type="ChEBI" id="CHEBI:59789"/>
    </ligand>
</feature>
<dbReference type="STRING" id="706194.SMCARI_226"/>
<keyword evidence="2 6" id="KW-0698">rRNA processing</keyword>
<comment type="subcellular location">
    <subcellularLocation>
        <location evidence="6">Cytoplasm</location>
    </subcellularLocation>
</comment>
<evidence type="ECO:0000313" key="7">
    <source>
        <dbReference type="EMBL" id="ADM90023.1"/>
    </source>
</evidence>
<evidence type="ECO:0000256" key="4">
    <source>
        <dbReference type="ARBA" id="ARBA00022679"/>
    </source>
</evidence>
<evidence type="ECO:0000313" key="8">
    <source>
        <dbReference type="Proteomes" id="UP000002231"/>
    </source>
</evidence>
<name>E0TJP6_KARMC</name>
<dbReference type="EMBL" id="CP002163">
    <property type="protein sequence ID" value="ADM90023.1"/>
    <property type="molecule type" value="Genomic_DNA"/>
</dbReference>
<comment type="similarity">
    <text evidence="6">Belongs to the methyltransferase superfamily. RNA methyltransferase RsmG family.</text>
</comment>
<comment type="function">
    <text evidence="6">Specifically methylates the N7 position of a guanine in 16S rRNA.</text>
</comment>
<organism evidence="7 8">
    <name type="scientific">Karelsulcia muelleri (strain CARI)</name>
    <name type="common">Sulcia muelleri</name>
    <dbReference type="NCBI Taxonomy" id="706194"/>
    <lineage>
        <taxon>Bacteria</taxon>
        <taxon>Pseudomonadati</taxon>
        <taxon>Bacteroidota</taxon>
        <taxon>Flavobacteriia</taxon>
        <taxon>Flavobacteriales</taxon>
        <taxon>Candidatus Karelsulcia</taxon>
    </lineage>
</organism>
<keyword evidence="4 6" id="KW-0808">Transferase</keyword>
<sequence>MKKKIKNLKKFFPLLDEFKIYNFFKLYKLHKFFNLKINIISKNSLKLFYESHFLHSLSIYKIFYFFNKSIILDVGTGGGFPGIPLAIMFNKTKFILIDSIKKKIKLINFIINKLHLKNVYIQCTRIENFNKKCNFLLGRAVTKFTNFLKLVKKNILKNKKNKIDNGIIYLKGGNFKKNYFYIKYNISNLFKEKFFFYNNKYIIYIPIF</sequence>
<reference evidence="8" key="1">
    <citation type="journal article" date="2010" name="Genome Biol. Evol.">
        <title>Functional convergence in reduced genomes of bacterial symbionts spanning 200 My of evolution.</title>
        <authorList>
            <person name="McCutcheon J.P."/>
            <person name="Moran N.A."/>
        </authorList>
    </citation>
    <scope>NUCLEOTIDE SEQUENCE [LARGE SCALE GENOMIC DNA]</scope>
    <source>
        <strain evidence="8">CARI</strain>
    </source>
</reference>
<keyword evidence="8" id="KW-1185">Reference proteome</keyword>
<comment type="caution">
    <text evidence="6">Lacks conserved residue(s) required for the propagation of feature annotation.</text>
</comment>
<dbReference type="PANTHER" id="PTHR31760">
    <property type="entry name" value="S-ADENOSYL-L-METHIONINE-DEPENDENT METHYLTRANSFERASES SUPERFAMILY PROTEIN"/>
    <property type="match status" value="1"/>
</dbReference>
<keyword evidence="3 6" id="KW-0489">Methyltransferase</keyword>
<dbReference type="GO" id="GO:0005829">
    <property type="term" value="C:cytosol"/>
    <property type="evidence" value="ECO:0007669"/>
    <property type="project" value="TreeGrafter"/>
</dbReference>
<dbReference type="SUPFAM" id="SSF53335">
    <property type="entry name" value="S-adenosyl-L-methionine-dependent methyltransferases"/>
    <property type="match status" value="1"/>
</dbReference>
<dbReference type="Gene3D" id="3.40.50.150">
    <property type="entry name" value="Vaccinia Virus protein VP39"/>
    <property type="match status" value="1"/>
</dbReference>
<evidence type="ECO:0000256" key="2">
    <source>
        <dbReference type="ARBA" id="ARBA00022552"/>
    </source>
</evidence>
<dbReference type="HAMAP" id="MF_00074">
    <property type="entry name" value="16SrRNA_methyltr_G"/>
    <property type="match status" value="1"/>
</dbReference>
<dbReference type="InterPro" id="IPR029063">
    <property type="entry name" value="SAM-dependent_MTases_sf"/>
</dbReference>
<dbReference type="KEGG" id="sum:SMCARI_226"/>
<dbReference type="EC" id="2.1.1.-" evidence="6"/>
<evidence type="ECO:0000256" key="1">
    <source>
        <dbReference type="ARBA" id="ARBA00022490"/>
    </source>
</evidence>
<dbReference type="HOGENOM" id="CLU_065341_2_2_10"/>
<evidence type="ECO:0000256" key="5">
    <source>
        <dbReference type="ARBA" id="ARBA00022691"/>
    </source>
</evidence>
<dbReference type="GO" id="GO:0070043">
    <property type="term" value="F:rRNA (guanine-N7-)-methyltransferase activity"/>
    <property type="evidence" value="ECO:0007669"/>
    <property type="project" value="UniProtKB-UniRule"/>
</dbReference>
<dbReference type="Proteomes" id="UP000002231">
    <property type="component" value="Chromosome"/>
</dbReference>